<dbReference type="NCBIfam" id="TIGR01146">
    <property type="entry name" value="ATPsyn_F1gamma"/>
    <property type="match status" value="1"/>
</dbReference>
<dbReference type="NCBIfam" id="NF004145">
    <property type="entry name" value="PRK05621.1-2"/>
    <property type="match status" value="1"/>
</dbReference>
<evidence type="ECO:0000256" key="4">
    <source>
        <dbReference type="ARBA" id="ARBA00022448"/>
    </source>
</evidence>
<organism evidence="11 12">
    <name type="scientific">Nonomuraea africana</name>
    <dbReference type="NCBI Taxonomy" id="46171"/>
    <lineage>
        <taxon>Bacteria</taxon>
        <taxon>Bacillati</taxon>
        <taxon>Actinomycetota</taxon>
        <taxon>Actinomycetes</taxon>
        <taxon>Streptosporangiales</taxon>
        <taxon>Streptosporangiaceae</taxon>
        <taxon>Nonomuraea</taxon>
    </lineage>
</organism>
<evidence type="ECO:0000256" key="6">
    <source>
        <dbReference type="ARBA" id="ARBA00023065"/>
    </source>
</evidence>
<keyword evidence="10" id="KW-1003">Cell membrane</keyword>
<evidence type="ECO:0000256" key="7">
    <source>
        <dbReference type="ARBA" id="ARBA00023136"/>
    </source>
</evidence>
<proteinExistence type="inferred from homology"/>
<dbReference type="PANTHER" id="PTHR11693">
    <property type="entry name" value="ATP SYNTHASE GAMMA CHAIN"/>
    <property type="match status" value="1"/>
</dbReference>
<evidence type="ECO:0000256" key="8">
    <source>
        <dbReference type="ARBA" id="ARBA00023196"/>
    </source>
</evidence>
<dbReference type="PROSITE" id="PS00153">
    <property type="entry name" value="ATPASE_GAMMA"/>
    <property type="match status" value="1"/>
</dbReference>
<dbReference type="EMBL" id="JADBEF010000001">
    <property type="protein sequence ID" value="MBE1561485.1"/>
    <property type="molecule type" value="Genomic_DNA"/>
</dbReference>
<gene>
    <name evidence="10" type="primary">atpG</name>
    <name evidence="11" type="ORF">H4W81_004264</name>
</gene>
<sequence>MRSTAKITRAQELIAASRVGKARDRAMAAEPYSREISRAVSTLVSHHMRMDHALLNLRPDTSRVAVLLMTSDRGFCGGYNNNVIRRSEALSELLRDQGKEPVVHVVGRKGVEWHRFRERELAGQWTGMSGHPDYATAAEIGQTLIDAFDLPTREGGVGEVHVVYTHFLSMLSQRTTAHRILPMEVEEVEEEVSAEEARAGGGLPKAPYEFDPSPEAVLDELLRTYVRSRIWFMMLASAASEWAARRTAMSSATENAHDLIDRLTREANDARQAEITTEIAEIVGGAEALRPG</sequence>
<comment type="function">
    <text evidence="1 10">Produces ATP from ADP in the presence of a proton gradient across the membrane. The gamma chain is believed to be important in regulating ATPase activity and the flow of protons through the CF(0) complex.</text>
</comment>
<reference evidence="11 12" key="1">
    <citation type="submission" date="2020-10" db="EMBL/GenBank/DDBJ databases">
        <title>Sequencing the genomes of 1000 actinobacteria strains.</title>
        <authorList>
            <person name="Klenk H.-P."/>
        </authorList>
    </citation>
    <scope>NUCLEOTIDE SEQUENCE [LARGE SCALE GENOMIC DNA]</scope>
    <source>
        <strain evidence="11 12">DSM 43748</strain>
    </source>
</reference>
<evidence type="ECO:0000256" key="2">
    <source>
        <dbReference type="ARBA" id="ARBA00004170"/>
    </source>
</evidence>
<evidence type="ECO:0000313" key="11">
    <source>
        <dbReference type="EMBL" id="MBE1561485.1"/>
    </source>
</evidence>
<dbReference type="InterPro" id="IPR035968">
    <property type="entry name" value="ATP_synth_F1_ATPase_gsu"/>
</dbReference>
<keyword evidence="4 10" id="KW-0813">Transport</keyword>
<keyword evidence="7 10" id="KW-0472">Membrane</keyword>
<comment type="subunit">
    <text evidence="10">F-type ATPases have 2 components, CF(1) - the catalytic core - and CF(0) - the membrane proton channel. CF(1) has five subunits: alpha(3), beta(3), gamma(1), delta(1), epsilon(1). CF(0) has three main subunits: a, b and c.</text>
</comment>
<evidence type="ECO:0000256" key="9">
    <source>
        <dbReference type="ARBA" id="ARBA00023310"/>
    </source>
</evidence>
<evidence type="ECO:0000256" key="10">
    <source>
        <dbReference type="HAMAP-Rule" id="MF_00815"/>
    </source>
</evidence>
<dbReference type="PANTHER" id="PTHR11693:SF22">
    <property type="entry name" value="ATP SYNTHASE SUBUNIT GAMMA, MITOCHONDRIAL"/>
    <property type="match status" value="1"/>
</dbReference>
<dbReference type="CDD" id="cd12151">
    <property type="entry name" value="F1-ATPase_gamma"/>
    <property type="match status" value="1"/>
</dbReference>
<comment type="subcellular location">
    <subcellularLocation>
        <location evidence="10">Cell membrane</location>
        <topology evidence="10">Peripheral membrane protein</topology>
    </subcellularLocation>
    <subcellularLocation>
        <location evidence="2">Membrane</location>
        <topology evidence="2">Peripheral membrane protein</topology>
    </subcellularLocation>
</comment>
<name>A0ABR9KHK5_9ACTN</name>
<dbReference type="Pfam" id="PF00231">
    <property type="entry name" value="ATP-synt"/>
    <property type="match status" value="1"/>
</dbReference>
<protein>
    <recommendedName>
        <fullName evidence="10">ATP synthase gamma chain</fullName>
    </recommendedName>
    <alternativeName>
        <fullName evidence="10">ATP synthase F1 sector gamma subunit</fullName>
    </alternativeName>
    <alternativeName>
        <fullName evidence="10">F-ATPase gamma subunit</fullName>
    </alternativeName>
</protein>
<comment type="caution">
    <text evidence="11">The sequence shown here is derived from an EMBL/GenBank/DDBJ whole genome shotgun (WGS) entry which is preliminary data.</text>
</comment>
<comment type="similarity">
    <text evidence="3 10">Belongs to the ATPase gamma chain family.</text>
</comment>
<dbReference type="InterPro" id="IPR023632">
    <property type="entry name" value="ATP_synth_F1_gsu_CS"/>
</dbReference>
<evidence type="ECO:0000256" key="5">
    <source>
        <dbReference type="ARBA" id="ARBA00022781"/>
    </source>
</evidence>
<keyword evidence="12" id="KW-1185">Reference proteome</keyword>
<keyword evidence="9 10" id="KW-0066">ATP synthesis</keyword>
<dbReference type="HAMAP" id="MF_00815">
    <property type="entry name" value="ATP_synth_gamma_bact"/>
    <property type="match status" value="1"/>
</dbReference>
<evidence type="ECO:0000256" key="3">
    <source>
        <dbReference type="ARBA" id="ARBA00007681"/>
    </source>
</evidence>
<keyword evidence="6 10" id="KW-0406">Ion transport</keyword>
<dbReference type="SUPFAM" id="SSF52943">
    <property type="entry name" value="ATP synthase (F1-ATPase), gamma subunit"/>
    <property type="match status" value="1"/>
</dbReference>
<evidence type="ECO:0000313" key="12">
    <source>
        <dbReference type="Proteomes" id="UP000661607"/>
    </source>
</evidence>
<keyword evidence="5 10" id="KW-0375">Hydrogen ion transport</keyword>
<dbReference type="Gene3D" id="1.10.287.80">
    <property type="entry name" value="ATP synthase, gamma subunit, helix hairpin domain"/>
    <property type="match status" value="1"/>
</dbReference>
<dbReference type="Proteomes" id="UP000661607">
    <property type="component" value="Unassembled WGS sequence"/>
</dbReference>
<evidence type="ECO:0000256" key="1">
    <source>
        <dbReference type="ARBA" id="ARBA00003456"/>
    </source>
</evidence>
<dbReference type="Gene3D" id="3.40.1380.10">
    <property type="match status" value="1"/>
</dbReference>
<accession>A0ABR9KHK5</accession>
<dbReference type="InterPro" id="IPR000131">
    <property type="entry name" value="ATP_synth_F1_gsu"/>
</dbReference>
<dbReference type="PRINTS" id="PR00126">
    <property type="entry name" value="ATPASEGAMMA"/>
</dbReference>
<keyword evidence="8 10" id="KW-0139">CF(1)</keyword>